<dbReference type="PANTHER" id="PTHR42735:SF6">
    <property type="entry name" value="SPHINGOSINE-1-PHOSPHATE LYASE 1"/>
    <property type="match status" value="1"/>
</dbReference>
<dbReference type="Gene3D" id="3.40.640.10">
    <property type="entry name" value="Type I PLP-dependent aspartate aminotransferase-like (Major domain)"/>
    <property type="match status" value="1"/>
</dbReference>
<dbReference type="AlphaFoldDB" id="A0AA52EFV6"/>
<dbReference type="RefSeq" id="WP_310798763.1">
    <property type="nucleotide sequence ID" value="NZ_CP123872.1"/>
</dbReference>
<dbReference type="Proteomes" id="UP001268683">
    <property type="component" value="Chromosome"/>
</dbReference>
<evidence type="ECO:0000256" key="6">
    <source>
        <dbReference type="RuleBase" id="RU000382"/>
    </source>
</evidence>
<comment type="similarity">
    <text evidence="4">Belongs to the group II decarboxylase family. Sphingosine-1-phosphate lyase subfamily.</text>
</comment>
<dbReference type="Pfam" id="PF00282">
    <property type="entry name" value="Pyridoxal_deC"/>
    <property type="match status" value="1"/>
</dbReference>
<evidence type="ECO:0000313" key="8">
    <source>
        <dbReference type="Proteomes" id="UP001268683"/>
    </source>
</evidence>
<evidence type="ECO:0000256" key="3">
    <source>
        <dbReference type="ARBA" id="ARBA00023239"/>
    </source>
</evidence>
<reference evidence="7" key="1">
    <citation type="submission" date="2023-04" db="EMBL/GenBank/DDBJ databases">
        <title>Complete genome sequence of Temperatibacter marinus.</title>
        <authorList>
            <person name="Rong J.-C."/>
            <person name="Yi M.-L."/>
            <person name="Zhao Q."/>
        </authorList>
    </citation>
    <scope>NUCLEOTIDE SEQUENCE</scope>
    <source>
        <strain evidence="7">NBRC 110045</strain>
    </source>
</reference>
<dbReference type="Gene3D" id="3.90.1150.10">
    <property type="entry name" value="Aspartate Aminotransferase, domain 1"/>
    <property type="match status" value="1"/>
</dbReference>
<dbReference type="InterPro" id="IPR015422">
    <property type="entry name" value="PyrdxlP-dep_Trfase_small"/>
</dbReference>
<gene>
    <name evidence="7" type="ORF">QGN29_00915</name>
</gene>
<evidence type="ECO:0000256" key="4">
    <source>
        <dbReference type="ARBA" id="ARBA00038302"/>
    </source>
</evidence>
<dbReference type="GO" id="GO:0016830">
    <property type="term" value="F:carbon-carbon lyase activity"/>
    <property type="evidence" value="ECO:0007669"/>
    <property type="project" value="InterPro"/>
</dbReference>
<organism evidence="7 8">
    <name type="scientific">Temperatibacter marinus</name>
    <dbReference type="NCBI Taxonomy" id="1456591"/>
    <lineage>
        <taxon>Bacteria</taxon>
        <taxon>Pseudomonadati</taxon>
        <taxon>Pseudomonadota</taxon>
        <taxon>Alphaproteobacteria</taxon>
        <taxon>Kordiimonadales</taxon>
        <taxon>Temperatibacteraceae</taxon>
        <taxon>Temperatibacter</taxon>
    </lineage>
</organism>
<accession>A0AA52EFV6</accession>
<feature type="modified residue" description="N6-(pyridoxal phosphate)lysine" evidence="5">
    <location>
        <position position="242"/>
    </location>
</feature>
<proteinExistence type="inferred from homology"/>
<comment type="cofactor">
    <cofactor evidence="1 5 6">
        <name>pyridoxal 5'-phosphate</name>
        <dbReference type="ChEBI" id="CHEBI:597326"/>
    </cofactor>
</comment>
<evidence type="ECO:0000256" key="2">
    <source>
        <dbReference type="ARBA" id="ARBA00022898"/>
    </source>
</evidence>
<dbReference type="KEGG" id="tmk:QGN29_00915"/>
<dbReference type="InterPro" id="IPR015424">
    <property type="entry name" value="PyrdxlP-dep_Trfase"/>
</dbReference>
<dbReference type="InterPro" id="IPR002129">
    <property type="entry name" value="PyrdxlP-dep_de-COase"/>
</dbReference>
<evidence type="ECO:0000256" key="5">
    <source>
        <dbReference type="PIRSR" id="PIRSR602129-50"/>
    </source>
</evidence>
<evidence type="ECO:0000313" key="7">
    <source>
        <dbReference type="EMBL" id="WND02923.1"/>
    </source>
</evidence>
<sequence>MKLPKSGRDATEILDTLNALKTKDVDWKGGKCFAYVYDAGPEAMDLLKNSFNLFMTENGLDPSSFPSCLELERDVIAAALDLQEAPETAAGSFTSGGTESILLSVKTARDYYRSIRPEITSPEIILPETAHPAFYKAFKYFDIKPVQTKVDPTSYEAIPSEIEKAITENTIMIVASAPSYGMGIMDPIPAIAAIAKKHHLLCHVDSCVGGMYMPFAKKHGYEMYDFNLSVDGVTQLSMDFHKWGYAAKGASAILYKDSALRRHQIFAWSGWMGYTVVNPTVMSTKSGGPVAACWAILNHIGEEGYMDLVGKTQAASEKIRAAIKDIEGLRLLGNPKGNLFAFTAEDFDIFALSEAMKTYGWYIQPQFGFNTVPANIHLSVGASNAPHVDDLIHDLRKCVTDLRSNGTPPLMNELPAQLLEMFENAGPELFDLLGSTLGTDGSDLPDNMREINNLMNLMPSQYRDQLLVEYMNRLYVR</sequence>
<name>A0AA52EFV6_9PROT</name>
<keyword evidence="3 6" id="KW-0456">Lyase</keyword>
<dbReference type="PANTHER" id="PTHR42735">
    <property type="match status" value="1"/>
</dbReference>
<dbReference type="GO" id="GO:0008483">
    <property type="term" value="F:transaminase activity"/>
    <property type="evidence" value="ECO:0007669"/>
    <property type="project" value="UniProtKB-KW"/>
</dbReference>
<protein>
    <submittedName>
        <fullName evidence="7">Aspartate aminotransferase family protein</fullName>
    </submittedName>
</protein>
<dbReference type="Gene3D" id="6.10.140.2150">
    <property type="match status" value="1"/>
</dbReference>
<keyword evidence="7" id="KW-0032">Aminotransferase</keyword>
<dbReference type="EMBL" id="CP123872">
    <property type="protein sequence ID" value="WND02923.1"/>
    <property type="molecule type" value="Genomic_DNA"/>
</dbReference>
<keyword evidence="8" id="KW-1185">Reference proteome</keyword>
<evidence type="ECO:0000256" key="1">
    <source>
        <dbReference type="ARBA" id="ARBA00001933"/>
    </source>
</evidence>
<dbReference type="InterPro" id="IPR050477">
    <property type="entry name" value="GrpII_AminoAcid_Decarb"/>
</dbReference>
<keyword evidence="7" id="KW-0808">Transferase</keyword>
<keyword evidence="2 5" id="KW-0663">Pyridoxal phosphate</keyword>
<dbReference type="GO" id="GO:0030170">
    <property type="term" value="F:pyridoxal phosphate binding"/>
    <property type="evidence" value="ECO:0007669"/>
    <property type="project" value="InterPro"/>
</dbReference>
<dbReference type="GO" id="GO:0019752">
    <property type="term" value="P:carboxylic acid metabolic process"/>
    <property type="evidence" value="ECO:0007669"/>
    <property type="project" value="InterPro"/>
</dbReference>
<dbReference type="SUPFAM" id="SSF53383">
    <property type="entry name" value="PLP-dependent transferases"/>
    <property type="match status" value="1"/>
</dbReference>
<dbReference type="InterPro" id="IPR015421">
    <property type="entry name" value="PyrdxlP-dep_Trfase_major"/>
</dbReference>